<comment type="caution">
    <text evidence="4">The sequence shown here is derived from an EMBL/GenBank/DDBJ whole genome shotgun (WGS) entry which is preliminary data.</text>
</comment>
<evidence type="ECO:0000256" key="2">
    <source>
        <dbReference type="SAM" id="Phobius"/>
    </source>
</evidence>
<dbReference type="PROSITE" id="PS50828">
    <property type="entry name" value="SMR"/>
    <property type="match status" value="1"/>
</dbReference>
<feature type="compositionally biased region" description="Polar residues" evidence="1">
    <location>
        <begin position="256"/>
        <end position="269"/>
    </location>
</feature>
<sequence>MTLCRRYPVHPCTTYSTKSGPMLLDLNSQSIPLGLAVRAALYIISPAPLALGTTLGLTEGIFVYLSSTSYDNSPEHTLAAYLLRFSLDVLLFGLTPLFASVVWMISITLILNGVDSAPMHDNYTRAGHIPRTRRHRADRRRSSSLSYLDSPPPFPSISAPASLEQNHKGQRIVPMKTILQGLSIPLLPSQSRELPLAQLADCLPTPQKNPSVARNSPPLRVLDPNSSPISPPFDSPWKAPTSSTPSRPCSPLSLTASISRNSQAKYNPSPSVPRSAKSDGIESCGREELQGFRSIVRPSQVLDFTSTTDNSFADVPALLVGCPQRSPENIQRDDLAVVSITPESSTNITPRGRAIDLPHLTTGDIIDQCDDPNDYEYRVEIPDCPTGEVGPETAATVDQIKEVAEEIVAVLCVSTNEGSPLLEDIGIEAMSLSDSITTLGGGEPASIISDPSCKPALLSKAESFRIEAIARASELNQLKAQRLIALAKQRVSESFLLALKERRIKAEMTRLHQKAERRYFLAHNLQQEPFTVDLHGLRVAEAIARTEHAIRDIVVSGGGQELRVIVGRGNHSQGGKAVLRPALWSSLHQSGLRPAKDYRNPGLIRVPISPRT</sequence>
<dbReference type="Proteomes" id="UP001556367">
    <property type="component" value="Unassembled WGS sequence"/>
</dbReference>
<name>A0ABR3JKP5_9AGAR</name>
<feature type="transmembrane region" description="Helical" evidence="2">
    <location>
        <begin position="85"/>
        <end position="111"/>
    </location>
</feature>
<feature type="domain" description="Smr" evidence="3">
    <location>
        <begin position="532"/>
        <end position="609"/>
    </location>
</feature>
<evidence type="ECO:0000313" key="5">
    <source>
        <dbReference type="Proteomes" id="UP001556367"/>
    </source>
</evidence>
<proteinExistence type="predicted"/>
<dbReference type="EMBL" id="JASNQZ010000006">
    <property type="protein sequence ID" value="KAL0956292.1"/>
    <property type="molecule type" value="Genomic_DNA"/>
</dbReference>
<gene>
    <name evidence="4" type="ORF">HGRIS_002450</name>
</gene>
<feature type="compositionally biased region" description="Basic residues" evidence="1">
    <location>
        <begin position="128"/>
        <end position="139"/>
    </location>
</feature>
<keyword evidence="2" id="KW-0472">Membrane</keyword>
<feature type="region of interest" description="Disordered" evidence="1">
    <location>
        <begin position="123"/>
        <end position="166"/>
    </location>
</feature>
<dbReference type="PANTHER" id="PTHR47417">
    <property type="entry name" value="SMR DOMAIN-CONTAINING PROTEIN YPL199C"/>
    <property type="match status" value="1"/>
</dbReference>
<protein>
    <recommendedName>
        <fullName evidence="3">Smr domain-containing protein</fullName>
    </recommendedName>
</protein>
<evidence type="ECO:0000259" key="3">
    <source>
        <dbReference type="PROSITE" id="PS50828"/>
    </source>
</evidence>
<dbReference type="PANTHER" id="PTHR47417:SF1">
    <property type="entry name" value="SMR DOMAIN-CONTAINING PROTEIN YPL199C"/>
    <property type="match status" value="1"/>
</dbReference>
<feature type="compositionally biased region" description="Low complexity" evidence="1">
    <location>
        <begin position="240"/>
        <end position="255"/>
    </location>
</feature>
<dbReference type="InterPro" id="IPR002625">
    <property type="entry name" value="Smr_dom"/>
</dbReference>
<dbReference type="InterPro" id="IPR036063">
    <property type="entry name" value="Smr_dom_sf"/>
</dbReference>
<organism evidence="4 5">
    <name type="scientific">Hohenbuehelia grisea</name>
    <dbReference type="NCBI Taxonomy" id="104357"/>
    <lineage>
        <taxon>Eukaryota</taxon>
        <taxon>Fungi</taxon>
        <taxon>Dikarya</taxon>
        <taxon>Basidiomycota</taxon>
        <taxon>Agaricomycotina</taxon>
        <taxon>Agaricomycetes</taxon>
        <taxon>Agaricomycetidae</taxon>
        <taxon>Agaricales</taxon>
        <taxon>Pleurotineae</taxon>
        <taxon>Pleurotaceae</taxon>
        <taxon>Hohenbuehelia</taxon>
    </lineage>
</organism>
<evidence type="ECO:0000313" key="4">
    <source>
        <dbReference type="EMBL" id="KAL0956292.1"/>
    </source>
</evidence>
<dbReference type="Gene3D" id="3.30.1370.110">
    <property type="match status" value="1"/>
</dbReference>
<dbReference type="InterPro" id="IPR053020">
    <property type="entry name" value="Smr_domain_protein"/>
</dbReference>
<feature type="region of interest" description="Disordered" evidence="1">
    <location>
        <begin position="205"/>
        <end position="279"/>
    </location>
</feature>
<keyword evidence="2" id="KW-0812">Transmembrane</keyword>
<accession>A0ABR3JKP5</accession>
<dbReference type="SMART" id="SM00463">
    <property type="entry name" value="SMR"/>
    <property type="match status" value="1"/>
</dbReference>
<evidence type="ECO:0000256" key="1">
    <source>
        <dbReference type="SAM" id="MobiDB-lite"/>
    </source>
</evidence>
<dbReference type="Pfam" id="PF01713">
    <property type="entry name" value="Smr"/>
    <property type="match status" value="1"/>
</dbReference>
<dbReference type="SUPFAM" id="SSF160443">
    <property type="entry name" value="SMR domain-like"/>
    <property type="match status" value="1"/>
</dbReference>
<keyword evidence="5" id="KW-1185">Reference proteome</keyword>
<reference evidence="5" key="1">
    <citation type="submission" date="2024-06" db="EMBL/GenBank/DDBJ databases">
        <title>Multi-omics analyses provide insights into the biosynthesis of the anticancer antibiotic pleurotin in Hohenbuehelia grisea.</title>
        <authorList>
            <person name="Weaver J.A."/>
            <person name="Alberti F."/>
        </authorList>
    </citation>
    <scope>NUCLEOTIDE SEQUENCE [LARGE SCALE GENOMIC DNA]</scope>
    <source>
        <strain evidence="5">T-177</strain>
    </source>
</reference>
<keyword evidence="2" id="KW-1133">Transmembrane helix</keyword>